<proteinExistence type="predicted"/>
<dbReference type="Pfam" id="PF05804">
    <property type="entry name" value="KAP"/>
    <property type="match status" value="1"/>
</dbReference>
<evidence type="ECO:0000313" key="1">
    <source>
        <dbReference type="EMBL" id="KAF7634572.1"/>
    </source>
</evidence>
<gene>
    <name evidence="1" type="ORF">Mgra_00006020</name>
</gene>
<dbReference type="PANTHER" id="PTHR15605:SF2">
    <property type="entry name" value="KINESIN-ASSOCIATED PROTEIN 3"/>
    <property type="match status" value="1"/>
</dbReference>
<dbReference type="AlphaFoldDB" id="A0A8S9ZMY4"/>
<dbReference type="GO" id="GO:0035869">
    <property type="term" value="C:ciliary transition zone"/>
    <property type="evidence" value="ECO:0007669"/>
    <property type="project" value="TreeGrafter"/>
</dbReference>
<name>A0A8S9ZMY4_9BILA</name>
<dbReference type="GO" id="GO:0016939">
    <property type="term" value="C:kinesin II complex"/>
    <property type="evidence" value="ECO:0007669"/>
    <property type="project" value="TreeGrafter"/>
</dbReference>
<dbReference type="OrthoDB" id="10265679at2759"/>
<accession>A0A8S9ZMY4</accession>
<protein>
    <submittedName>
        <fullName evidence="1">Beta-Casp domain-containing protein</fullName>
    </submittedName>
</protein>
<dbReference type="GO" id="GO:0005930">
    <property type="term" value="C:axoneme"/>
    <property type="evidence" value="ECO:0007669"/>
    <property type="project" value="TreeGrafter"/>
</dbReference>
<sequence length="290" mass="33281">MSSTLTKSKIELSVHQIEPAIVVCEKLSHDSKQLKIIQLKGLSEHSNSNAVARFVQDQCQSLIPLDKLPELEQLIASIILRERSSEIKVSSFGSADIEKLDDYLELLYEEGESKLRGVSLILQLFYELPASSLPKIVENEPLMSALVRIMKEDARRNFDLAIQVGQAFYRLSQFEPFLTVLSRWKIGLLCLQLVEQELKRSEVWRKKVQELTDSNSRRNWESALIKQDLLITVCLQILLNISEDLRSENKMQRKGLLLLLFNALEHSSSSQLFSVLSHFMENQKIIMIKI</sequence>
<dbReference type="InterPro" id="IPR008658">
    <property type="entry name" value="KAP3"/>
</dbReference>
<dbReference type="GO" id="GO:0044782">
    <property type="term" value="P:cilium organization"/>
    <property type="evidence" value="ECO:0007669"/>
    <property type="project" value="TreeGrafter"/>
</dbReference>
<comment type="caution">
    <text evidence="1">The sequence shown here is derived from an EMBL/GenBank/DDBJ whole genome shotgun (WGS) entry which is preliminary data.</text>
</comment>
<dbReference type="Proteomes" id="UP000605970">
    <property type="component" value="Unassembled WGS sequence"/>
</dbReference>
<dbReference type="GO" id="GO:0019894">
    <property type="term" value="F:kinesin binding"/>
    <property type="evidence" value="ECO:0007669"/>
    <property type="project" value="InterPro"/>
</dbReference>
<organism evidence="1 2">
    <name type="scientific">Meloidogyne graminicola</name>
    <dbReference type="NCBI Taxonomy" id="189291"/>
    <lineage>
        <taxon>Eukaryota</taxon>
        <taxon>Metazoa</taxon>
        <taxon>Ecdysozoa</taxon>
        <taxon>Nematoda</taxon>
        <taxon>Chromadorea</taxon>
        <taxon>Rhabditida</taxon>
        <taxon>Tylenchina</taxon>
        <taxon>Tylenchomorpha</taxon>
        <taxon>Tylenchoidea</taxon>
        <taxon>Meloidogynidae</taxon>
        <taxon>Meloidogyninae</taxon>
        <taxon>Meloidogyne</taxon>
    </lineage>
</organism>
<dbReference type="PANTHER" id="PTHR15605">
    <property type="entry name" value="KINESIN-ASSOCIATED PROTEINS"/>
    <property type="match status" value="1"/>
</dbReference>
<dbReference type="GO" id="GO:0007018">
    <property type="term" value="P:microtubule-based movement"/>
    <property type="evidence" value="ECO:0007669"/>
    <property type="project" value="TreeGrafter"/>
</dbReference>
<dbReference type="EMBL" id="JABEBT010000055">
    <property type="protein sequence ID" value="KAF7634572.1"/>
    <property type="molecule type" value="Genomic_DNA"/>
</dbReference>
<dbReference type="SMART" id="SM01297">
    <property type="entry name" value="KAP"/>
    <property type="match status" value="1"/>
</dbReference>
<evidence type="ECO:0000313" key="2">
    <source>
        <dbReference type="Proteomes" id="UP000605970"/>
    </source>
</evidence>
<keyword evidence="2" id="KW-1185">Reference proteome</keyword>
<reference evidence="1" key="1">
    <citation type="journal article" date="2020" name="Ecol. Evol.">
        <title>Genome structure and content of the rice root-knot nematode (Meloidogyne graminicola).</title>
        <authorList>
            <person name="Phan N.T."/>
            <person name="Danchin E.G.J."/>
            <person name="Klopp C."/>
            <person name="Perfus-Barbeoch L."/>
            <person name="Kozlowski D.K."/>
            <person name="Koutsovoulos G.D."/>
            <person name="Lopez-Roques C."/>
            <person name="Bouchez O."/>
            <person name="Zahm M."/>
            <person name="Besnard G."/>
            <person name="Bellafiore S."/>
        </authorList>
    </citation>
    <scope>NUCLEOTIDE SEQUENCE</scope>
    <source>
        <strain evidence="1">VN-18</strain>
    </source>
</reference>